<keyword evidence="3" id="KW-1185">Reference proteome</keyword>
<feature type="region of interest" description="Disordered" evidence="1">
    <location>
        <begin position="76"/>
        <end position="124"/>
    </location>
</feature>
<protein>
    <submittedName>
        <fullName evidence="2">Uncharacterized protein</fullName>
    </submittedName>
</protein>
<dbReference type="RefSeq" id="WP_171084063.1">
    <property type="nucleotide sequence ID" value="NZ_BNBU01000008.1"/>
</dbReference>
<evidence type="ECO:0000313" key="2">
    <source>
        <dbReference type="EMBL" id="NVK80290.1"/>
    </source>
</evidence>
<evidence type="ECO:0000256" key="1">
    <source>
        <dbReference type="SAM" id="MobiDB-lite"/>
    </source>
</evidence>
<comment type="caution">
    <text evidence="2">The sequence shown here is derived from an EMBL/GenBank/DDBJ whole genome shotgun (WGS) entry which is preliminary data.</text>
</comment>
<proteinExistence type="predicted"/>
<evidence type="ECO:0000313" key="3">
    <source>
        <dbReference type="Proteomes" id="UP000587462"/>
    </source>
</evidence>
<name>A0A7Y7B7E8_STRMO</name>
<dbReference type="Proteomes" id="UP000587462">
    <property type="component" value="Unassembled WGS sequence"/>
</dbReference>
<sequence length="150" mass="16101">MSQPEQPWQPGPDDLPFTTHLTNPHSDRHPGFNDVDQIIKLSVIWTKTHPADPRSDALADEVAAGTKAVVLHVAQTAQAPVQRGSMSRPPLPNRSGSRPGRGAVLPHRRSAARAGPHDGDVVLLDPGSVVTTRYRPRGTAIPSPWPDATS</sequence>
<organism evidence="2 3">
    <name type="scientific">Streptomyces morookaense</name>
    <name type="common">Streptoverticillium morookaense</name>
    <dbReference type="NCBI Taxonomy" id="1970"/>
    <lineage>
        <taxon>Bacteria</taxon>
        <taxon>Bacillati</taxon>
        <taxon>Actinomycetota</taxon>
        <taxon>Actinomycetes</taxon>
        <taxon>Kitasatosporales</taxon>
        <taxon>Streptomycetaceae</taxon>
        <taxon>Streptomyces</taxon>
    </lineage>
</organism>
<reference evidence="2 3" key="1">
    <citation type="submission" date="2020-04" db="EMBL/GenBank/DDBJ databases">
        <title>Draft Genome Sequence of Streptomyces morookaense DSM 40503, an 8-azaguanine-producing strain.</title>
        <authorList>
            <person name="Qi J."/>
            <person name="Gao J.-M."/>
        </authorList>
    </citation>
    <scope>NUCLEOTIDE SEQUENCE [LARGE SCALE GENOMIC DNA]</scope>
    <source>
        <strain evidence="2 3">DSM 40503</strain>
    </source>
</reference>
<accession>A0A7Y7B7E8</accession>
<gene>
    <name evidence="2" type="ORF">HG542_21905</name>
</gene>
<feature type="region of interest" description="Disordered" evidence="1">
    <location>
        <begin position="1"/>
        <end position="33"/>
    </location>
</feature>
<dbReference type="AlphaFoldDB" id="A0A7Y7B7E8"/>
<dbReference type="EMBL" id="JABBXF010000050">
    <property type="protein sequence ID" value="NVK80290.1"/>
    <property type="molecule type" value="Genomic_DNA"/>
</dbReference>